<proteinExistence type="predicted"/>
<protein>
    <submittedName>
        <fullName evidence="2">Uncharacterized protein</fullName>
    </submittedName>
</protein>
<comment type="caution">
    <text evidence="2">The sequence shown here is derived from an EMBL/GenBank/DDBJ whole genome shotgun (WGS) entry which is preliminary data.</text>
</comment>
<name>A0ABV3W026_9BACI</name>
<evidence type="ECO:0000313" key="3">
    <source>
        <dbReference type="Proteomes" id="UP001558534"/>
    </source>
</evidence>
<evidence type="ECO:0000313" key="2">
    <source>
        <dbReference type="EMBL" id="MEX3746531.1"/>
    </source>
</evidence>
<organism evidence="2 3">
    <name type="scientific">Lysinibacillus xylanilyticus</name>
    <dbReference type="NCBI Taxonomy" id="582475"/>
    <lineage>
        <taxon>Bacteria</taxon>
        <taxon>Bacillati</taxon>
        <taxon>Bacillota</taxon>
        <taxon>Bacilli</taxon>
        <taxon>Bacillales</taxon>
        <taxon>Bacillaceae</taxon>
        <taxon>Lysinibacillus</taxon>
    </lineage>
</organism>
<reference evidence="2 3" key="1">
    <citation type="submission" date="2024-07" db="EMBL/GenBank/DDBJ databases">
        <title>Characterization of a bacterium isolated from hydrolysated instant sea cucumber by whole-genome sequencing and metabolomics.</title>
        <authorList>
            <person name="Luo X."/>
            <person name="Zhang Z."/>
            <person name="Zheng Z."/>
            <person name="Zhang W."/>
            <person name="Ming T."/>
            <person name="Jiao L."/>
            <person name="Su X."/>
            <person name="Kong F."/>
            <person name="Xu J."/>
        </authorList>
    </citation>
    <scope>NUCLEOTIDE SEQUENCE [LARGE SCALE GENOMIC DNA]</scope>
    <source>
        <strain evidence="2 3">XL-2024</strain>
    </source>
</reference>
<dbReference type="RefSeq" id="WP_368637163.1">
    <property type="nucleotide sequence ID" value="NZ_JBFRHK010000009.1"/>
</dbReference>
<sequence length="633" mass="73206">MIEELILPYVKNGVVKVGGVKGVRLIKHENAEIEFYLDLETSDSGTYLAKVNFKLSNGVEKRKTVYDMIVRHDGIIIKGFGKQKISYKGYIVANEDTHLGVFLYLKSYADNLLTDELSEENEVIKVLFQDGGLFDRGNVKIKYTILTRKTYEDTPAKQVHFTEIFKIIFNEKYGKGIVDKELEEVFDNLPFSKKLAPAVEFAQAYYPDVKSSTKPLDVLTKFLWDRLEEDKSFDLLKVTKKDIEGYIRKSKDCSRSTIEGFQSKIKAFCAYYGLNVLPDFKALKREVLANETVKEVSVSHVEKVIEILKINYLSRIKTSVAELIKATKMERDRKLLFYKNYVMIEKRNYAIFLLVVNHGLHPSELHALKVNSLKANTLFVKGRVKMVKDSTKKLDDEIKALSLQIKNKVNLSTKEILREKKKQLQNELTLRKAEVQNKRGSIVLKDEVKEAINDYLETIQSLFDEENKADQPMFISKREHYNRFETDNLELSFVKALSQESFKFAFTYKSEALIEKAVKSKETSTIIDDILKSSKNSKLLCTIEEVLRYRVYKEVKNILLTEENPSIEKVVNNLKEYDKSTLVKGFYKSIIEEQETNKRRAENEIGQDEIMFIDGRGTSAESNERFTFKVKKI</sequence>
<dbReference type="Proteomes" id="UP001558534">
    <property type="component" value="Unassembled WGS sequence"/>
</dbReference>
<keyword evidence="3" id="KW-1185">Reference proteome</keyword>
<feature type="coiled-coil region" evidence="1">
    <location>
        <begin position="414"/>
        <end position="465"/>
    </location>
</feature>
<dbReference type="EMBL" id="JBFRHK010000009">
    <property type="protein sequence ID" value="MEX3746531.1"/>
    <property type="molecule type" value="Genomic_DNA"/>
</dbReference>
<feature type="coiled-coil region" evidence="1">
    <location>
        <begin position="584"/>
        <end position="611"/>
    </location>
</feature>
<evidence type="ECO:0000256" key="1">
    <source>
        <dbReference type="SAM" id="Coils"/>
    </source>
</evidence>
<keyword evidence="1" id="KW-0175">Coiled coil</keyword>
<gene>
    <name evidence="2" type="ORF">AB1300_15515</name>
</gene>
<dbReference type="InterPro" id="IPR013762">
    <property type="entry name" value="Integrase-like_cat_sf"/>
</dbReference>
<dbReference type="Gene3D" id="1.10.443.10">
    <property type="entry name" value="Intergrase catalytic core"/>
    <property type="match status" value="1"/>
</dbReference>
<accession>A0ABV3W026</accession>